<evidence type="ECO:0000256" key="1">
    <source>
        <dbReference type="SAM" id="MobiDB-lite"/>
    </source>
</evidence>
<proteinExistence type="predicted"/>
<protein>
    <submittedName>
        <fullName evidence="2">Uncharacterized protein</fullName>
    </submittedName>
</protein>
<dbReference type="Proteomes" id="UP001286313">
    <property type="component" value="Unassembled WGS sequence"/>
</dbReference>
<reference evidence="2" key="1">
    <citation type="submission" date="2023-10" db="EMBL/GenBank/DDBJ databases">
        <title>Genome assemblies of two species of porcelain crab, Petrolisthes cinctipes and Petrolisthes manimaculis (Anomura: Porcellanidae).</title>
        <authorList>
            <person name="Angst P."/>
        </authorList>
    </citation>
    <scope>NUCLEOTIDE SEQUENCE</scope>
    <source>
        <strain evidence="2">PB745_01</strain>
        <tissue evidence="2">Gill</tissue>
    </source>
</reference>
<keyword evidence="3" id="KW-1185">Reference proteome</keyword>
<feature type="region of interest" description="Disordered" evidence="1">
    <location>
        <begin position="77"/>
        <end position="137"/>
    </location>
</feature>
<name>A0AAE1K7J9_PETCI</name>
<sequence>MGSEGEGGVYQGEEGSDENGRGEERSGAKKVGGRDMREGMGVGDYHRNDCWCDNGGGDKQVSSAVWPGLALGDDGDNSCLHARGGGGGGRDGRTRLEKEGRKEGKETGGEIRKMRRDGTRLEKEGRKEKRREERLGR</sequence>
<feature type="region of interest" description="Disordered" evidence="1">
    <location>
        <begin position="1"/>
        <end position="43"/>
    </location>
</feature>
<feature type="compositionally biased region" description="Gly residues" evidence="1">
    <location>
        <begin position="1"/>
        <end position="10"/>
    </location>
</feature>
<dbReference type="AlphaFoldDB" id="A0AAE1K7J9"/>
<accession>A0AAE1K7J9</accession>
<dbReference type="EMBL" id="JAWQEG010003692">
    <property type="protein sequence ID" value="KAK3864938.1"/>
    <property type="molecule type" value="Genomic_DNA"/>
</dbReference>
<evidence type="ECO:0000313" key="2">
    <source>
        <dbReference type="EMBL" id="KAK3864938.1"/>
    </source>
</evidence>
<feature type="compositionally biased region" description="Basic and acidic residues" evidence="1">
    <location>
        <begin position="90"/>
        <end position="137"/>
    </location>
</feature>
<organism evidence="2 3">
    <name type="scientific">Petrolisthes cinctipes</name>
    <name type="common">Flat porcelain crab</name>
    <dbReference type="NCBI Taxonomy" id="88211"/>
    <lineage>
        <taxon>Eukaryota</taxon>
        <taxon>Metazoa</taxon>
        <taxon>Ecdysozoa</taxon>
        <taxon>Arthropoda</taxon>
        <taxon>Crustacea</taxon>
        <taxon>Multicrustacea</taxon>
        <taxon>Malacostraca</taxon>
        <taxon>Eumalacostraca</taxon>
        <taxon>Eucarida</taxon>
        <taxon>Decapoda</taxon>
        <taxon>Pleocyemata</taxon>
        <taxon>Anomura</taxon>
        <taxon>Galatheoidea</taxon>
        <taxon>Porcellanidae</taxon>
        <taxon>Petrolisthes</taxon>
    </lineage>
</organism>
<comment type="caution">
    <text evidence="2">The sequence shown here is derived from an EMBL/GenBank/DDBJ whole genome shotgun (WGS) entry which is preliminary data.</text>
</comment>
<evidence type="ECO:0000313" key="3">
    <source>
        <dbReference type="Proteomes" id="UP001286313"/>
    </source>
</evidence>
<gene>
    <name evidence="2" type="ORF">Pcinc_029413</name>
</gene>
<feature type="compositionally biased region" description="Basic and acidic residues" evidence="1">
    <location>
        <begin position="18"/>
        <end position="43"/>
    </location>
</feature>